<organism evidence="4 5">
    <name type="scientific">Streptomyces fildesensis</name>
    <dbReference type="NCBI Taxonomy" id="375757"/>
    <lineage>
        <taxon>Bacteria</taxon>
        <taxon>Bacillati</taxon>
        <taxon>Actinomycetota</taxon>
        <taxon>Actinomycetes</taxon>
        <taxon>Kitasatosporales</taxon>
        <taxon>Streptomycetaceae</taxon>
        <taxon>Streptomyces</taxon>
    </lineage>
</organism>
<dbReference type="PROSITE" id="PS51186">
    <property type="entry name" value="GNAT"/>
    <property type="match status" value="1"/>
</dbReference>
<dbReference type="Gene3D" id="3.40.630.30">
    <property type="match status" value="1"/>
</dbReference>
<keyword evidence="5" id="KW-1185">Reference proteome</keyword>
<evidence type="ECO:0000313" key="5">
    <source>
        <dbReference type="Proteomes" id="UP001614394"/>
    </source>
</evidence>
<sequence>MDIRRVTRAADVIDAETLFDGPARPEWAARFLAEPGHHLLVAYQGVEPAGFVTGVEMTHPDKGTEMFLYELGVAEGHRRLGIGRALVTGLAALARERGCYGMWVLTDRDNPAALATYRSTGADTDEATALLSWTFTTDSVPEP</sequence>
<dbReference type="InterPro" id="IPR000182">
    <property type="entry name" value="GNAT_dom"/>
</dbReference>
<dbReference type="CDD" id="cd04301">
    <property type="entry name" value="NAT_SF"/>
    <property type="match status" value="1"/>
</dbReference>
<dbReference type="EMBL" id="JBITYG010000003">
    <property type="protein sequence ID" value="MFI9101493.1"/>
    <property type="molecule type" value="Genomic_DNA"/>
</dbReference>
<feature type="domain" description="N-acetyltransferase" evidence="3">
    <location>
        <begin position="1"/>
        <end position="143"/>
    </location>
</feature>
<dbReference type="RefSeq" id="WP_399648508.1">
    <property type="nucleotide sequence ID" value="NZ_JBITYG010000003.1"/>
</dbReference>
<evidence type="ECO:0000256" key="1">
    <source>
        <dbReference type="ARBA" id="ARBA00022679"/>
    </source>
</evidence>
<keyword evidence="1 4" id="KW-0808">Transferase</keyword>
<dbReference type="EC" id="2.3.-.-" evidence="4"/>
<dbReference type="Proteomes" id="UP001614394">
    <property type="component" value="Unassembled WGS sequence"/>
</dbReference>
<name>A0ABW8C5V7_9ACTN</name>
<protein>
    <submittedName>
        <fullName evidence="4">GNAT family N-acetyltransferase</fullName>
        <ecNumber evidence="4">2.3.-.-</ecNumber>
    </submittedName>
</protein>
<keyword evidence="2 4" id="KW-0012">Acyltransferase</keyword>
<dbReference type="InterPro" id="IPR016181">
    <property type="entry name" value="Acyl_CoA_acyltransferase"/>
</dbReference>
<proteinExistence type="predicted"/>
<accession>A0ABW8C5V7</accession>
<dbReference type="InterPro" id="IPR050832">
    <property type="entry name" value="Bact_Acetyltransf"/>
</dbReference>
<dbReference type="Pfam" id="PF00583">
    <property type="entry name" value="Acetyltransf_1"/>
    <property type="match status" value="1"/>
</dbReference>
<evidence type="ECO:0000256" key="2">
    <source>
        <dbReference type="ARBA" id="ARBA00023315"/>
    </source>
</evidence>
<gene>
    <name evidence="4" type="ORF">ACIGXA_13315</name>
</gene>
<evidence type="ECO:0000313" key="4">
    <source>
        <dbReference type="EMBL" id="MFI9101493.1"/>
    </source>
</evidence>
<evidence type="ECO:0000259" key="3">
    <source>
        <dbReference type="PROSITE" id="PS51186"/>
    </source>
</evidence>
<dbReference type="PANTHER" id="PTHR43877">
    <property type="entry name" value="AMINOALKYLPHOSPHONATE N-ACETYLTRANSFERASE-RELATED-RELATED"/>
    <property type="match status" value="1"/>
</dbReference>
<dbReference type="SUPFAM" id="SSF55729">
    <property type="entry name" value="Acyl-CoA N-acyltransferases (Nat)"/>
    <property type="match status" value="1"/>
</dbReference>
<reference evidence="4 5" key="1">
    <citation type="submission" date="2024-10" db="EMBL/GenBank/DDBJ databases">
        <title>The Natural Products Discovery Center: Release of the First 8490 Sequenced Strains for Exploring Actinobacteria Biosynthetic Diversity.</title>
        <authorList>
            <person name="Kalkreuter E."/>
            <person name="Kautsar S.A."/>
            <person name="Yang D."/>
            <person name="Bader C.D."/>
            <person name="Teijaro C.N."/>
            <person name="Fluegel L."/>
            <person name="Davis C.M."/>
            <person name="Simpson J.R."/>
            <person name="Lauterbach L."/>
            <person name="Steele A.D."/>
            <person name="Gui C."/>
            <person name="Meng S."/>
            <person name="Li G."/>
            <person name="Viehrig K."/>
            <person name="Ye F."/>
            <person name="Su P."/>
            <person name="Kiefer A.F."/>
            <person name="Nichols A."/>
            <person name="Cepeda A.J."/>
            <person name="Yan W."/>
            <person name="Fan B."/>
            <person name="Jiang Y."/>
            <person name="Adhikari A."/>
            <person name="Zheng C.-J."/>
            <person name="Schuster L."/>
            <person name="Cowan T.M."/>
            <person name="Smanski M.J."/>
            <person name="Chevrette M.G."/>
            <person name="De Carvalho L.P.S."/>
            <person name="Shen B."/>
        </authorList>
    </citation>
    <scope>NUCLEOTIDE SEQUENCE [LARGE SCALE GENOMIC DNA]</scope>
    <source>
        <strain evidence="4 5">NPDC053399</strain>
    </source>
</reference>
<dbReference type="GO" id="GO:0016746">
    <property type="term" value="F:acyltransferase activity"/>
    <property type="evidence" value="ECO:0007669"/>
    <property type="project" value="UniProtKB-KW"/>
</dbReference>
<comment type="caution">
    <text evidence="4">The sequence shown here is derived from an EMBL/GenBank/DDBJ whole genome shotgun (WGS) entry which is preliminary data.</text>
</comment>